<evidence type="ECO:0000313" key="2">
    <source>
        <dbReference type="EMBL" id="MFD2463871.1"/>
    </source>
</evidence>
<proteinExistence type="predicted"/>
<feature type="transmembrane region" description="Helical" evidence="1">
    <location>
        <begin position="83"/>
        <end position="102"/>
    </location>
</feature>
<keyword evidence="1" id="KW-1133">Transmembrane helix</keyword>
<dbReference type="EMBL" id="JBHUKU010000022">
    <property type="protein sequence ID" value="MFD2463871.1"/>
    <property type="molecule type" value="Genomic_DNA"/>
</dbReference>
<gene>
    <name evidence="2" type="ORF">ACFSYJ_35010</name>
</gene>
<dbReference type="RefSeq" id="WP_345386274.1">
    <property type="nucleotide sequence ID" value="NZ_BAABHG010000001.1"/>
</dbReference>
<evidence type="ECO:0000256" key="1">
    <source>
        <dbReference type="SAM" id="Phobius"/>
    </source>
</evidence>
<evidence type="ECO:0000313" key="3">
    <source>
        <dbReference type="Proteomes" id="UP001597419"/>
    </source>
</evidence>
<keyword evidence="3" id="KW-1185">Reference proteome</keyword>
<comment type="caution">
    <text evidence="2">The sequence shown here is derived from an EMBL/GenBank/DDBJ whole genome shotgun (WGS) entry which is preliminary data.</text>
</comment>
<protein>
    <submittedName>
        <fullName evidence="2">GerW family sporulation protein</fullName>
    </submittedName>
</protein>
<accession>A0ABW5GSJ1</accession>
<name>A0ABW5GSJ1_9PSEU</name>
<sequence length="109" mass="11438">MKIEDLLTTLRTAVSARAVFGEPVERDGVTVVPAARVLGGGGGGQDLPEGEGAGLGYFARPVGAFVIERGRVRWVPAVDVTRLVTVAGAAVVTCLLTHRGFVRAKRRRG</sequence>
<reference evidence="3" key="1">
    <citation type="journal article" date="2019" name="Int. J. Syst. Evol. Microbiol.">
        <title>The Global Catalogue of Microorganisms (GCM) 10K type strain sequencing project: providing services to taxonomists for standard genome sequencing and annotation.</title>
        <authorList>
            <consortium name="The Broad Institute Genomics Platform"/>
            <consortium name="The Broad Institute Genome Sequencing Center for Infectious Disease"/>
            <person name="Wu L."/>
            <person name="Ma J."/>
        </authorList>
    </citation>
    <scope>NUCLEOTIDE SEQUENCE [LARGE SCALE GENOMIC DNA]</scope>
    <source>
        <strain evidence="3">CGMCC 4.7643</strain>
    </source>
</reference>
<keyword evidence="1" id="KW-0812">Transmembrane</keyword>
<dbReference type="Proteomes" id="UP001597419">
    <property type="component" value="Unassembled WGS sequence"/>
</dbReference>
<keyword evidence="1" id="KW-0472">Membrane</keyword>
<organism evidence="2 3">
    <name type="scientific">Amycolatopsis samaneae</name>
    <dbReference type="NCBI Taxonomy" id="664691"/>
    <lineage>
        <taxon>Bacteria</taxon>
        <taxon>Bacillati</taxon>
        <taxon>Actinomycetota</taxon>
        <taxon>Actinomycetes</taxon>
        <taxon>Pseudonocardiales</taxon>
        <taxon>Pseudonocardiaceae</taxon>
        <taxon>Amycolatopsis</taxon>
    </lineage>
</organism>